<dbReference type="EMBL" id="BEHY01000050">
    <property type="protein sequence ID" value="GBD09553.1"/>
    <property type="molecule type" value="Genomic_DNA"/>
</dbReference>
<gene>
    <name evidence="2" type="ORF">HRbin22_01809</name>
</gene>
<evidence type="ECO:0000313" key="2">
    <source>
        <dbReference type="EMBL" id="GBD09553.1"/>
    </source>
</evidence>
<feature type="transmembrane region" description="Helical" evidence="1">
    <location>
        <begin position="58"/>
        <end position="76"/>
    </location>
</feature>
<evidence type="ECO:0000256" key="1">
    <source>
        <dbReference type="SAM" id="Phobius"/>
    </source>
</evidence>
<dbReference type="AlphaFoldDB" id="A0A2H5Y827"/>
<keyword evidence="1" id="KW-1133">Transmembrane helix</keyword>
<dbReference type="Proteomes" id="UP000236642">
    <property type="component" value="Unassembled WGS sequence"/>
</dbReference>
<protein>
    <submittedName>
        <fullName evidence="2">Uncharacterized protein</fullName>
    </submittedName>
</protein>
<name>A0A2H5Y827_9CHLR</name>
<keyword evidence="1" id="KW-0812">Transmembrane</keyword>
<evidence type="ECO:0000313" key="3">
    <source>
        <dbReference type="Proteomes" id="UP000236642"/>
    </source>
</evidence>
<reference evidence="3" key="1">
    <citation type="submission" date="2017-09" db="EMBL/GenBank/DDBJ databases">
        <title>Metaegenomics of thermophilic ammonia-oxidizing enrichment culture.</title>
        <authorList>
            <person name="Kato S."/>
            <person name="Suzuki K."/>
        </authorList>
    </citation>
    <scope>NUCLEOTIDE SEQUENCE [LARGE SCALE GENOMIC DNA]</scope>
</reference>
<organism evidence="2 3">
    <name type="scientific">Candidatus Thermoflexus japonica</name>
    <dbReference type="NCBI Taxonomy" id="2035417"/>
    <lineage>
        <taxon>Bacteria</taxon>
        <taxon>Bacillati</taxon>
        <taxon>Chloroflexota</taxon>
        <taxon>Thermoflexia</taxon>
        <taxon>Thermoflexales</taxon>
        <taxon>Thermoflexaceae</taxon>
        <taxon>Thermoflexus</taxon>
    </lineage>
</organism>
<accession>A0A2H5Y827</accession>
<sequence>MWLNDLLLWMVGRLEAAASPPPTPAPSPYQVFIPAVGAPSPASPGAAAPRLPFLESPWLYLALGVLVGAWLALRALERRGKPGR</sequence>
<proteinExistence type="predicted"/>
<comment type="caution">
    <text evidence="2">The sequence shown here is derived from an EMBL/GenBank/DDBJ whole genome shotgun (WGS) entry which is preliminary data.</text>
</comment>
<keyword evidence="1" id="KW-0472">Membrane</keyword>